<evidence type="ECO:0008006" key="4">
    <source>
        <dbReference type="Google" id="ProtNLM"/>
    </source>
</evidence>
<dbReference type="RefSeq" id="XP_060297550.1">
    <property type="nucleotide sequence ID" value="XM_060433668.1"/>
</dbReference>
<dbReference type="EMBL" id="JAUIRO010000003">
    <property type="protein sequence ID" value="KAK0721626.1"/>
    <property type="molecule type" value="Genomic_DNA"/>
</dbReference>
<comment type="caution">
    <text evidence="2">The sequence shown here is derived from an EMBL/GenBank/DDBJ whole genome shotgun (WGS) entry which is preliminary data.</text>
</comment>
<dbReference type="AlphaFoldDB" id="A0AA40E2A8"/>
<keyword evidence="1" id="KW-0732">Signal</keyword>
<evidence type="ECO:0000313" key="3">
    <source>
        <dbReference type="Proteomes" id="UP001172101"/>
    </source>
</evidence>
<dbReference type="GeneID" id="85316938"/>
<reference evidence="2" key="1">
    <citation type="submission" date="2023-06" db="EMBL/GenBank/DDBJ databases">
        <title>Genome-scale phylogeny and comparative genomics of the fungal order Sordariales.</title>
        <authorList>
            <consortium name="Lawrence Berkeley National Laboratory"/>
            <person name="Hensen N."/>
            <person name="Bonometti L."/>
            <person name="Westerberg I."/>
            <person name="Brannstrom I.O."/>
            <person name="Guillou S."/>
            <person name="Cros-Aarteil S."/>
            <person name="Calhoun S."/>
            <person name="Haridas S."/>
            <person name="Kuo A."/>
            <person name="Mondo S."/>
            <person name="Pangilinan J."/>
            <person name="Riley R."/>
            <person name="LaButti K."/>
            <person name="Andreopoulos B."/>
            <person name="Lipzen A."/>
            <person name="Chen C."/>
            <person name="Yanf M."/>
            <person name="Daum C."/>
            <person name="Ng V."/>
            <person name="Clum A."/>
            <person name="Steindorff A."/>
            <person name="Ohm R."/>
            <person name="Martin F."/>
            <person name="Silar P."/>
            <person name="Natvig D."/>
            <person name="Lalanne C."/>
            <person name="Gautier V."/>
            <person name="Ament-velasquez S.L."/>
            <person name="Kruys A."/>
            <person name="Hutchinson M.I."/>
            <person name="Powell A.J."/>
            <person name="Barry K."/>
            <person name="Miller A.N."/>
            <person name="Grigoriev I.V."/>
            <person name="Debuchy R."/>
            <person name="Gladieux P."/>
            <person name="Thoren M.H."/>
            <person name="Johannesson H."/>
        </authorList>
    </citation>
    <scope>NUCLEOTIDE SEQUENCE</scope>
    <source>
        <strain evidence="2">SMH2392-1A</strain>
    </source>
</reference>
<accession>A0AA40E2A8</accession>
<feature type="signal peptide" evidence="1">
    <location>
        <begin position="1"/>
        <end position="18"/>
    </location>
</feature>
<organism evidence="2 3">
    <name type="scientific">Lasiosphaeria miniovina</name>
    <dbReference type="NCBI Taxonomy" id="1954250"/>
    <lineage>
        <taxon>Eukaryota</taxon>
        <taxon>Fungi</taxon>
        <taxon>Dikarya</taxon>
        <taxon>Ascomycota</taxon>
        <taxon>Pezizomycotina</taxon>
        <taxon>Sordariomycetes</taxon>
        <taxon>Sordariomycetidae</taxon>
        <taxon>Sordariales</taxon>
        <taxon>Lasiosphaeriaceae</taxon>
        <taxon>Lasiosphaeria</taxon>
    </lineage>
</organism>
<sequence>MIIIIMVILILVCELCHRQATRRRRTWMRCLALTLTGENPRQAAPGELLYQGSVGARQLERKVVELVSCPTDIPFGTRACFNDTNSD</sequence>
<keyword evidence="3" id="KW-1185">Reference proteome</keyword>
<evidence type="ECO:0000313" key="2">
    <source>
        <dbReference type="EMBL" id="KAK0721626.1"/>
    </source>
</evidence>
<feature type="chain" id="PRO_5041258904" description="Secreted protein" evidence="1">
    <location>
        <begin position="19"/>
        <end position="87"/>
    </location>
</feature>
<dbReference type="Proteomes" id="UP001172101">
    <property type="component" value="Unassembled WGS sequence"/>
</dbReference>
<evidence type="ECO:0000256" key="1">
    <source>
        <dbReference type="SAM" id="SignalP"/>
    </source>
</evidence>
<protein>
    <recommendedName>
        <fullName evidence="4">Secreted protein</fullName>
    </recommendedName>
</protein>
<name>A0AA40E2A8_9PEZI</name>
<gene>
    <name evidence="2" type="ORF">B0T26DRAFT_189169</name>
</gene>
<proteinExistence type="predicted"/>